<name>A0A6C0CP28_9ZZZZ</name>
<proteinExistence type="predicted"/>
<evidence type="ECO:0000259" key="1">
    <source>
        <dbReference type="Pfam" id="PF01755"/>
    </source>
</evidence>
<dbReference type="InterPro" id="IPR029044">
    <property type="entry name" value="Nucleotide-diphossugar_trans"/>
</dbReference>
<dbReference type="Pfam" id="PF01755">
    <property type="entry name" value="Glyco_transf_25"/>
    <property type="match status" value="1"/>
</dbReference>
<dbReference type="InterPro" id="IPR002654">
    <property type="entry name" value="Glyco_trans_25"/>
</dbReference>
<feature type="domain" description="Glycosyl transferase family 25" evidence="1">
    <location>
        <begin position="10"/>
        <end position="115"/>
    </location>
</feature>
<protein>
    <recommendedName>
        <fullName evidence="1">Glycosyl transferase family 25 domain-containing protein</fullName>
    </recommendedName>
</protein>
<sequence>MYTINNVFDMVYLVNLKREPQKFNTMKKKLDNLDIKFQHFEAIDGSKIQDCKLLRFGNKGAVGYKMSMMSIIHDAKNNNYSKILILEDDLYFSDDFNNNFNDCYTKTMKLNENWKLLYLGASNRTGKNHINYNILNKNKENLHQIGKKVIAGSYGICYSSSIFDEVLKCEFDNKPFDDILSDVVCDSNYICIPYLLYANVNKPSTTVDNNNKNQEFYNKLNYIDPTKYS</sequence>
<organism evidence="2">
    <name type="scientific">viral metagenome</name>
    <dbReference type="NCBI Taxonomy" id="1070528"/>
    <lineage>
        <taxon>unclassified sequences</taxon>
        <taxon>metagenomes</taxon>
        <taxon>organismal metagenomes</taxon>
    </lineage>
</organism>
<accession>A0A6C0CP28</accession>
<dbReference type="EMBL" id="MN739454">
    <property type="protein sequence ID" value="QHT05469.1"/>
    <property type="molecule type" value="Genomic_DNA"/>
</dbReference>
<reference evidence="2" key="1">
    <citation type="journal article" date="2020" name="Nature">
        <title>Giant virus diversity and host interactions through global metagenomics.</title>
        <authorList>
            <person name="Schulz F."/>
            <person name="Roux S."/>
            <person name="Paez-Espino D."/>
            <person name="Jungbluth S."/>
            <person name="Walsh D.A."/>
            <person name="Denef V.J."/>
            <person name="McMahon K.D."/>
            <person name="Konstantinidis K.T."/>
            <person name="Eloe-Fadrosh E.A."/>
            <person name="Kyrpides N.C."/>
            <person name="Woyke T."/>
        </authorList>
    </citation>
    <scope>NUCLEOTIDE SEQUENCE</scope>
    <source>
        <strain evidence="2">GVMAG-M-3300021375-17</strain>
    </source>
</reference>
<dbReference type="Gene3D" id="3.90.550.10">
    <property type="entry name" value="Spore Coat Polysaccharide Biosynthesis Protein SpsA, Chain A"/>
    <property type="match status" value="1"/>
</dbReference>
<dbReference type="AlphaFoldDB" id="A0A6C0CP28"/>
<evidence type="ECO:0000313" key="2">
    <source>
        <dbReference type="EMBL" id="QHT05469.1"/>
    </source>
</evidence>